<dbReference type="VEuPathDB" id="VectorBase:AFUN008783"/>
<dbReference type="NCBIfam" id="TIGR03696">
    <property type="entry name" value="Rhs_assc_core"/>
    <property type="match status" value="1"/>
</dbReference>
<proteinExistence type="predicted"/>
<feature type="transmembrane region" description="Helical" evidence="1">
    <location>
        <begin position="2792"/>
        <end position="2810"/>
    </location>
</feature>
<dbReference type="STRING" id="62324.A0A182RR88"/>
<sequence length="3323" mass="377816">MGSKGNPHQFQQLLNVSYSDEIDLFHAKISNQQVLLVRQHRSLHCFRLEPYGSEWKVLWSRERFFDEKRREFRTSFFVDESGWILVKNRQGLQFYRMEGNDLTLQHYSTDGRYRDMYGWNDSSTVFLMGHLYADVTAIGVLTRNKRGVIKFEQMMESVVLKGGTQPLWQLYDPLNLPDTWKLNTTWLGLATTDGNQQVAVIERTVDAITVYKLDQNYVPQIVARTENVPFVPYGEDRILFGNISDNNDFSDMLHLNSSGMFLYKREQVYNKYQPVSQNSQLVVGWEKKHWDSASLIDVDGDGRDEMWLSGPEGIVSFRMSKVGFECISSDFEYNEDVRYARMVQVIPDRSHKTRAIAVSGRQMISFLLASSKNSTCEIKENGITVQPGPTGGKHLQSIFALNAHTGPLVHASLGEQIDTSLLFEPINPMNGNLAFGIPLLMVGRLFALSTVKFITYQESSNVSSTMGNGWSLQIDCVYIDRRNSIFPEEHRYYLIKDGSSFLLTNKKTANSSANDQIVTFAIESNDQMTVTFNRALDQWLVEDGNGESFIYGTYGDKSFVKMDNGIEDWPFQIKRSEVNTRYSSVWYMIRHFDRAGQWLEYSYVKETQTDDYQLEAISTSSGASMILSYSNLFNKMLLTSFTIRTSRYIQAATLQYMEQGEMLRLKRISQQSNVVLEFSYEGPGGAMSEIIYPNGLVAKFEYSSIEIDRDVLMNHFITNSHPRTAYGPGYLLIGDITNQAQVRLRITDTLGSDTVALAGGHIPMLGKLPVVDYEMFTGESFFAILLHHKGTQPELCLFQTQAGIWQAIPTYIKLPKNTSVYTGHNLLAIQKHRITVIEQDNGKWKALRPIDVEESSLKHYFSHGFLTYNDQQLRMYVRRDGKWEPSVLMFPSELLANSTAVFDRFDHPEEIVRNLQQGIKLDALRMFHNVVVFRSLHLEGSKLYARLHLLHLNWKHEISRQTVVDILIEDLATYTFNPPEAEGNVFVFGYRVENGKYRLKVINHRGTIMDEIEKIKEQIEQDILKHPNAPEAEKQRYRKESHEKLNGELEDLYRNITAQIPLAIDPSKFGVIVNDAHIIAASHKVLFDGIDWTTERIPQEELTLDSIAINLGPSYQLVKTHRNATFDLIGPNNVTVFNTDTNNATELHIRYPTFMAVQMNGSAVQLFDFQRGELTSLPAEELLDTNSNQLAIISTTNDGKNVFVRSMDSFAITRQNVVWRHEFVDSRKRKLINYYEFNAQSAKPYEGEFLMGDVKITPANMDGRYGWFKVHYNFANSTLSTKSVYNAAGEFVKLVDPASEDVAKTIDPDGVLTARDGKTIVADFRPFRMSEEVVSYYGFEPYEQNLVGNGGRWKWTDGVIRNEHGNHFLHLTRSKFIGATFEPKTQFHSLIISCWLRGSADQQDIGNSLSVQYNGNIINGSAAFSTNGWTYVEIVVEKTSRFDVKISPGTNSFLDVDHVRVFPAELELNVHIYDTVLAIERSTLHASGLLSHRLHDTFGNEIGRINEQGSIEHLSILSRRKNSRIEMSPTMRKILEPVEQNIYYGQFQHTPDTAVLRFRYSGTSHSGDIRIEMAAIPFRIEIFEDQAVLMERSQRTAIPREGEVVIFCSNTHYSVWIDGQLKIENFTNQARFERYQLNGKNAHIWEAMLLYDVSMKVIYLSDFGMPKQILELKEPHTIALQEIVYDELNRPAVKSKWSEIDCTNSSMLFGYRSNFIEKEERFWSTGQMEGTIMQLNNDCAGFPYSRTIYADNPLEEKTVQSVPGKPFAVNGVFAKHFNSKQHIDFLENIFPSTHGFYYKDERYPDQSIYVTVYDRRNLKVADYVRAYHGDHHLTTYKYDANDRLILQLPPAYHEQADTFSRTSPFFEGAYSSEHNELQRSWGTWYEYDPQSGLMTVKRTPDAGNTKYLYTPEGLLRFVVQQNSSNVMYYTYSSVGKLSQRGVVKLDVNDLTTYLPNDSTMPVSSNFLLLNHGDNDVAPLHRHRVERITKVSDDSVLSDLLFFDHHGQLTKSALYANGNDSLTVNYKYRKNLLHEIEYPATVKGKHFRVRYDYDHRGKLTGMSNAATDEKFVTIENNSMGQPRRMLVQPNSPYAYQRTFQYNQPGYLTKIEDPYLSEMIDYIGSGYGGRPIGDGTVQATRFNATWHVNSKITHLKLKPSHLGKGRRSKFCYDALVSAGYLDSQGKPLKSFYPLLDLRLPIVCRLGTYGNQIAATINAQGFPQVYGHRYDYGNHRQLIRAKYFQSSAEEKFNPLRRETFAEIEGVSVENSEDIWQKLRNAGYLHSDCSTNREMDCHGLSGKSIFQPAIASHPNAVTLSSLLVRVITQRKNLSKTLFDQLCAGWYQDDISEAVSNICNATWTMLSDAGFVGAKSNFGMAALNQELHEVLRAYTPHLPEIIDVLYHKFATALGYSSADVQSYAMDANGNHRHFYTGFRRYRLEYVKNTNKIANVYRTNFAAQSGLEEVRFPVEHNEDGSVIRATHKGIERIVYDVLTNRATEITLIDGRQIKLDYNVRGHRLYKHVYDRTGKLIRKKYYIRDLQGKPLVEYEAVYTGNEAESNTLSNVRSTVFLYAGDRLVGFLRNNQFYTVALDHEGSVRLVIKNGEIVAAYDYLPYGELLRSYGVDRDSELDFRFTGKEWDEETNLYDFHARLYDPELGRFLQMDPKEQYASPYLYAGNSPVSVVDPDGQFAFLVVALLAVGGAYIGASAANNSWNPAKWELKKALLGGLVGGVIGGLAPFGIAGSVTFLSGYIGTVAAVGVVTATSIGFAYISLADANGSWDPSKWDWTQPGTWNALFIGALTGATLFNAIGGIQKAYIGLTGLSRTAFVIVTTGTTGGFLLYSGSKANDGSLRFWEWDWSNPSTVWGAIEGASFGLSVSPKLNSVTQQVAARVEKLKEIGKAIKVNDFKSLGTLLKDEVKAWKQIYTNVITGDTVQDAINAGKAAGRPAGTILLDKIPPEAMKVIDEILTIEKLFLQFKKKKQKRNIAYNNVTLSFPRPETGKINYSLRQLEYVNNCPQDELLVVSSANKISHWLNRIIESIFENTNESGSKQDDFPSTITLFTSRKKSSRKSYQVSNCFHTLSEDKLSGIVCYEKYGLSYIFPHNTSNVISKTEDHYASCYPIEYEGITSATCTGTHSSYVFMPHSRGINYLDYLNGSLTLLLVAPTITKQVTSFISNLLFKKPKQHQQLVSKQEQANIDRKFSELQQTVKEYRQFADNEMYCSWLENVFQDIEDDTKMFQSDSNPTSTIYHQLIDRIHAFHDELQESKQVMSFNGSTNKLCSSNIVDLKNDRLKLHSAEALAMPLNNFASTSVSTADKRII</sequence>
<accession>A0A182RR88</accession>
<evidence type="ECO:0000259" key="2">
    <source>
        <dbReference type="Pfam" id="PF15651"/>
    </source>
</evidence>
<feature type="transmembrane region" description="Helical" evidence="1">
    <location>
        <begin position="2689"/>
        <end position="2711"/>
    </location>
</feature>
<dbReference type="PANTHER" id="PTHR32305:SF15">
    <property type="entry name" value="PROTEIN RHSA-RELATED"/>
    <property type="match status" value="1"/>
</dbReference>
<dbReference type="VEuPathDB" id="VectorBase:AFUN2_014275"/>
<protein>
    <submittedName>
        <fullName evidence="3">Tox-SGS domain-containing protein</fullName>
    </submittedName>
</protein>
<evidence type="ECO:0000256" key="1">
    <source>
        <dbReference type="SAM" id="Phobius"/>
    </source>
</evidence>
<dbReference type="Gene3D" id="2.180.10.10">
    <property type="entry name" value="RHS repeat-associated core"/>
    <property type="match status" value="2"/>
</dbReference>
<feature type="transmembrane region" description="Helical" evidence="1">
    <location>
        <begin position="2723"/>
        <end position="2742"/>
    </location>
</feature>
<reference evidence="3" key="1">
    <citation type="submission" date="2020-05" db="UniProtKB">
        <authorList>
            <consortium name="EnsemblMetazoa"/>
        </authorList>
    </citation>
    <scope>IDENTIFICATION</scope>
    <source>
        <strain evidence="3">FUMOZ</strain>
    </source>
</reference>
<evidence type="ECO:0000313" key="3">
    <source>
        <dbReference type="EnsemblMetazoa" id="AFUN008783-PA"/>
    </source>
</evidence>
<dbReference type="InterPro" id="IPR022385">
    <property type="entry name" value="Rhs_assc_core"/>
</dbReference>
<keyword evidence="1" id="KW-1133">Transmembrane helix</keyword>
<dbReference type="InterPro" id="IPR050708">
    <property type="entry name" value="T6SS_VgrG/RHS"/>
</dbReference>
<organism evidence="3">
    <name type="scientific">Anopheles funestus</name>
    <name type="common">African malaria mosquito</name>
    <dbReference type="NCBI Taxonomy" id="62324"/>
    <lineage>
        <taxon>Eukaryota</taxon>
        <taxon>Metazoa</taxon>
        <taxon>Ecdysozoa</taxon>
        <taxon>Arthropoda</taxon>
        <taxon>Hexapoda</taxon>
        <taxon>Insecta</taxon>
        <taxon>Pterygota</taxon>
        <taxon>Neoptera</taxon>
        <taxon>Endopterygota</taxon>
        <taxon>Diptera</taxon>
        <taxon>Nematocera</taxon>
        <taxon>Culicoidea</taxon>
        <taxon>Culicidae</taxon>
        <taxon>Anophelinae</taxon>
        <taxon>Anopheles</taxon>
    </lineage>
</organism>
<dbReference type="InterPro" id="IPR028901">
    <property type="entry name" value="Tox-SGS_dom"/>
</dbReference>
<feature type="domain" description="Tox-SGS" evidence="2">
    <location>
        <begin position="3078"/>
        <end position="3173"/>
    </location>
</feature>
<keyword evidence="1" id="KW-0472">Membrane</keyword>
<dbReference type="EnsemblMetazoa" id="AFUN008783-RA">
    <property type="protein sequence ID" value="AFUN008783-PA"/>
    <property type="gene ID" value="AFUN008783"/>
</dbReference>
<dbReference type="PANTHER" id="PTHR32305">
    <property type="match status" value="1"/>
</dbReference>
<feature type="transmembrane region" description="Helical" evidence="1">
    <location>
        <begin position="2748"/>
        <end position="2771"/>
    </location>
</feature>
<name>A0A182RR88_ANOFN</name>
<dbReference type="Pfam" id="PF15651">
    <property type="entry name" value="Tox-SGS"/>
    <property type="match status" value="1"/>
</dbReference>
<keyword evidence="1" id="KW-0812">Transmembrane</keyword>